<dbReference type="Gene3D" id="3.30.1450.10">
    <property type="match status" value="1"/>
</dbReference>
<dbReference type="InterPro" id="IPR037873">
    <property type="entry name" value="BamE-like"/>
</dbReference>
<dbReference type="Proteomes" id="UP000811899">
    <property type="component" value="Unassembled WGS sequence"/>
</dbReference>
<gene>
    <name evidence="2" type="ORF">KI809_07520</name>
</gene>
<organism evidence="2 3">
    <name type="scientific">Geoanaerobacter pelophilus</name>
    <dbReference type="NCBI Taxonomy" id="60036"/>
    <lineage>
        <taxon>Bacteria</taxon>
        <taxon>Pseudomonadati</taxon>
        <taxon>Thermodesulfobacteriota</taxon>
        <taxon>Desulfuromonadia</taxon>
        <taxon>Geobacterales</taxon>
        <taxon>Geobacteraceae</taxon>
        <taxon>Geoanaerobacter</taxon>
    </lineage>
</organism>
<dbReference type="AlphaFoldDB" id="A0AAW4L580"/>
<protein>
    <submittedName>
        <fullName evidence="2">DUF3862 domain-containing protein</fullName>
    </submittedName>
</protein>
<dbReference type="PROSITE" id="PS51257">
    <property type="entry name" value="PROKAR_LIPOPROTEIN"/>
    <property type="match status" value="1"/>
</dbReference>
<evidence type="ECO:0000256" key="1">
    <source>
        <dbReference type="ARBA" id="ARBA00022729"/>
    </source>
</evidence>
<keyword evidence="3" id="KW-1185">Reference proteome</keyword>
<proteinExistence type="predicted"/>
<evidence type="ECO:0000313" key="2">
    <source>
        <dbReference type="EMBL" id="MBT0664148.1"/>
    </source>
</evidence>
<keyword evidence="1" id="KW-0732">Signal</keyword>
<accession>A0AAW4L580</accession>
<dbReference type="EMBL" id="JAHCVJ010000002">
    <property type="protein sequence ID" value="MBT0664148.1"/>
    <property type="molecule type" value="Genomic_DNA"/>
</dbReference>
<name>A0AAW4L580_9BACT</name>
<evidence type="ECO:0000313" key="3">
    <source>
        <dbReference type="Proteomes" id="UP000811899"/>
    </source>
</evidence>
<sequence>MLVRMRLAVVLVALVMLVGCSKLTMENYSKIKMGLGYSEVIKILGKPDSCSEALFVRNCIWGNEQQNITVNFVGDKVILFTSKNIK</sequence>
<reference evidence="2 3" key="1">
    <citation type="submission" date="2021-05" db="EMBL/GenBank/DDBJ databases">
        <title>The draft genome of Geobacter pelophilus DSM 12255.</title>
        <authorList>
            <person name="Xu Z."/>
            <person name="Masuda Y."/>
            <person name="Itoh H."/>
            <person name="Senoo K."/>
        </authorList>
    </citation>
    <scope>NUCLEOTIDE SEQUENCE [LARGE SCALE GENOMIC DNA]</scope>
    <source>
        <strain evidence="2 3">DSM 12255</strain>
    </source>
</reference>
<dbReference type="RefSeq" id="WP_214170912.1">
    <property type="nucleotide sequence ID" value="NZ_JAHCVJ010000002.1"/>
</dbReference>
<comment type="caution">
    <text evidence="2">The sequence shown here is derived from an EMBL/GenBank/DDBJ whole genome shotgun (WGS) entry which is preliminary data.</text>
</comment>